<dbReference type="EMBL" id="CAIZ01000164">
    <property type="protein sequence ID" value="CCH71349.1"/>
    <property type="molecule type" value="Genomic_DNA"/>
</dbReference>
<comment type="caution">
    <text evidence="2">The sequence shown here is derived from an EMBL/GenBank/DDBJ whole genome shotgun (WGS) entry which is preliminary data.</text>
</comment>
<dbReference type="HOGENOM" id="CLU_159387_0_0_11"/>
<evidence type="ECO:0000256" key="1">
    <source>
        <dbReference type="SAM" id="Phobius"/>
    </source>
</evidence>
<organism evidence="2 3">
    <name type="scientific">Phycicoccus elongatus Lp2</name>
    <dbReference type="NCBI Taxonomy" id="1193181"/>
    <lineage>
        <taxon>Bacteria</taxon>
        <taxon>Bacillati</taxon>
        <taxon>Actinomycetota</taxon>
        <taxon>Actinomycetes</taxon>
        <taxon>Micrococcales</taxon>
        <taxon>Intrasporangiaceae</taxon>
        <taxon>Phycicoccus</taxon>
    </lineage>
</organism>
<dbReference type="Pfam" id="PF20444">
    <property type="entry name" value="DUF6703"/>
    <property type="match status" value="1"/>
</dbReference>
<dbReference type="InterPro" id="IPR046549">
    <property type="entry name" value="DUF6703"/>
</dbReference>
<proteinExistence type="predicted"/>
<protein>
    <submittedName>
        <fullName evidence="2">Uncharacterized protein</fullName>
    </submittedName>
</protein>
<keyword evidence="3" id="KW-1185">Reference proteome</keyword>
<dbReference type="STRING" id="1193181.BN10_900035"/>
<feature type="transmembrane region" description="Helical" evidence="1">
    <location>
        <begin position="46"/>
        <end position="64"/>
    </location>
</feature>
<dbReference type="Proteomes" id="UP000013167">
    <property type="component" value="Unassembled WGS sequence"/>
</dbReference>
<feature type="transmembrane region" description="Helical" evidence="1">
    <location>
        <begin position="21"/>
        <end position="40"/>
    </location>
</feature>
<keyword evidence="1" id="KW-0472">Membrane</keyword>
<dbReference type="RefSeq" id="WP_010851176.1">
    <property type="nucleotide sequence ID" value="NZ_HF570956.1"/>
</dbReference>
<reference evidence="2 3" key="1">
    <citation type="journal article" date="2013" name="ISME J.">
        <title>A metabolic model for members of the genus Tetrasphaera involved in enhanced biological phosphorus removal.</title>
        <authorList>
            <person name="Kristiansen R."/>
            <person name="Nguyen H.T.T."/>
            <person name="Saunders A.M."/>
            <person name="Nielsen J.L."/>
            <person name="Wimmer R."/>
            <person name="Le V.Q."/>
            <person name="McIlroy S.J."/>
            <person name="Petrovski S."/>
            <person name="Seviour R.J."/>
            <person name="Calteau A."/>
            <person name="Nielsen K.L."/>
            <person name="Nielsen P.H."/>
        </authorList>
    </citation>
    <scope>NUCLEOTIDE SEQUENCE [LARGE SCALE GENOMIC DNA]</scope>
    <source>
        <strain evidence="2 3">Lp2</strain>
    </source>
</reference>
<dbReference type="AlphaFoldDB" id="N0E6D4"/>
<evidence type="ECO:0000313" key="3">
    <source>
        <dbReference type="Proteomes" id="UP000013167"/>
    </source>
</evidence>
<gene>
    <name evidence="2" type="ORF">BN10_900035</name>
</gene>
<keyword evidence="1" id="KW-0812">Transmembrane</keyword>
<sequence>MPTLRESIETASLPTVKAISGLPRFVPFLVVLALMIGGIVIKDWGWILIGIVMVFLAWMLYLGWPRLTSSEKLMRSAILLLTAGVTLTRAFPQG</sequence>
<name>N0E6D4_9MICO</name>
<accession>N0E6D4</accession>
<evidence type="ECO:0000313" key="2">
    <source>
        <dbReference type="EMBL" id="CCH71349.1"/>
    </source>
</evidence>
<dbReference type="eggNOG" id="ENOG5033EGA">
    <property type="taxonomic scope" value="Bacteria"/>
</dbReference>
<keyword evidence="1" id="KW-1133">Transmembrane helix</keyword>
<dbReference type="OrthoDB" id="4872260at2"/>